<feature type="transmembrane region" description="Helical" evidence="1">
    <location>
        <begin position="41"/>
        <end position="63"/>
    </location>
</feature>
<evidence type="ECO:0000313" key="3">
    <source>
        <dbReference type="Proteomes" id="UP000186455"/>
    </source>
</evidence>
<comment type="caution">
    <text evidence="2">The sequence shown here is derived from an EMBL/GenBank/DDBJ whole genome shotgun (WGS) entry which is preliminary data.</text>
</comment>
<organism evidence="2 3">
    <name type="scientific">Streptomyces uncialis</name>
    <dbReference type="NCBI Taxonomy" id="1048205"/>
    <lineage>
        <taxon>Bacteria</taxon>
        <taxon>Bacillati</taxon>
        <taxon>Actinomycetota</taxon>
        <taxon>Actinomycetes</taxon>
        <taxon>Kitasatosporales</taxon>
        <taxon>Streptomycetaceae</taxon>
        <taxon>Streptomyces</taxon>
    </lineage>
</organism>
<feature type="transmembrane region" description="Helical" evidence="1">
    <location>
        <begin position="84"/>
        <end position="110"/>
    </location>
</feature>
<feature type="transmembrane region" description="Helical" evidence="1">
    <location>
        <begin position="116"/>
        <end position="139"/>
    </location>
</feature>
<reference evidence="2 3" key="1">
    <citation type="submission" date="2015-06" db="EMBL/GenBank/DDBJ databases">
        <title>Cloning and characterization of the uncialamcin biosynthetic gene cluster.</title>
        <authorList>
            <person name="Yan X."/>
            <person name="Huang T."/>
            <person name="Ge H."/>
            <person name="Shen B."/>
        </authorList>
    </citation>
    <scope>NUCLEOTIDE SEQUENCE [LARGE SCALE GENOMIC DNA]</scope>
    <source>
        <strain evidence="2 3">DCA2648</strain>
    </source>
</reference>
<dbReference type="EMBL" id="LFBV01000001">
    <property type="protein sequence ID" value="OKH95925.1"/>
    <property type="molecule type" value="Genomic_DNA"/>
</dbReference>
<protein>
    <recommendedName>
        <fullName evidence="4">ABC transporter</fullName>
    </recommendedName>
</protein>
<dbReference type="AlphaFoldDB" id="A0A1Q4VDP1"/>
<keyword evidence="1" id="KW-1133">Transmembrane helix</keyword>
<accession>A0A1Q4VDP1</accession>
<name>A0A1Q4VDP1_9ACTN</name>
<feature type="transmembrane region" description="Helical" evidence="1">
    <location>
        <begin position="189"/>
        <end position="213"/>
    </location>
</feature>
<evidence type="ECO:0000313" key="2">
    <source>
        <dbReference type="EMBL" id="OKH95925.1"/>
    </source>
</evidence>
<evidence type="ECO:0000256" key="1">
    <source>
        <dbReference type="SAM" id="Phobius"/>
    </source>
</evidence>
<keyword evidence="3" id="KW-1185">Reference proteome</keyword>
<dbReference type="STRING" id="1048205.AB852_04235"/>
<keyword evidence="1" id="KW-0812">Transmembrane</keyword>
<dbReference type="RefSeq" id="WP_073783670.1">
    <property type="nucleotide sequence ID" value="NZ_LFBV01000001.1"/>
</dbReference>
<feature type="transmembrane region" description="Helical" evidence="1">
    <location>
        <begin position="18"/>
        <end position="35"/>
    </location>
</feature>
<keyword evidence="1" id="KW-0472">Membrane</keyword>
<dbReference type="Proteomes" id="UP000186455">
    <property type="component" value="Unassembled WGS sequence"/>
</dbReference>
<gene>
    <name evidence="2" type="ORF">AB852_04235</name>
</gene>
<evidence type="ECO:0008006" key="4">
    <source>
        <dbReference type="Google" id="ProtNLM"/>
    </source>
</evidence>
<sequence>MTALVRYHCSVLLLSQRYLAPVLLFVSLIVVLTSSDSGPLAATYSSCAGAMLLCSTWLTMTLAGLEDRTHRSVVVVGAGGSLKVLVALVCTALLSCLPLTGVGVALPLLIGKHDPVAADLLLGALAQLICALTGVAVGLVCSRQVFRRQGYGLVLALALLFTVTLAKGLPPVNLLFTDLLDGKESADLLGATIVPLTAALVALVVGTAVTQVVTARKD</sequence>
<proteinExistence type="predicted"/>
<feature type="transmembrane region" description="Helical" evidence="1">
    <location>
        <begin position="151"/>
        <end position="169"/>
    </location>
</feature>